<reference evidence="2 3" key="1">
    <citation type="submission" date="2024-08" db="EMBL/GenBank/DDBJ databases">
        <authorList>
            <person name="Will J Nash"/>
            <person name="Angela Man"/>
            <person name="Seanna McTaggart"/>
            <person name="Kendall Baker"/>
            <person name="Tom Barker"/>
            <person name="Leah Catchpole"/>
            <person name="Alex Durrant"/>
            <person name="Karim Gharbi"/>
            <person name="Naomi Irish"/>
            <person name="Gemy Kaithakottil"/>
            <person name="Debby Ku"/>
            <person name="Aaliyah Providence"/>
            <person name="Felix Shaw"/>
            <person name="David Swarbreck"/>
            <person name="Chris Watkins"/>
            <person name="Ann M. McCartney"/>
            <person name="Giulio Formenti"/>
            <person name="Alice Mouton"/>
            <person name="Noel Vella"/>
            <person name="Bjorn M von Reumont"/>
            <person name="Adriana Vella"/>
            <person name="Wilfried Haerty"/>
        </authorList>
    </citation>
    <scope>NUCLEOTIDE SEQUENCE [LARGE SCALE GENOMIC DNA]</scope>
</reference>
<dbReference type="Proteomes" id="UP001642520">
    <property type="component" value="Unassembled WGS sequence"/>
</dbReference>
<evidence type="ECO:0000313" key="3">
    <source>
        <dbReference type="Proteomes" id="UP001642520"/>
    </source>
</evidence>
<name>A0ABP1N9D7_XYLVO</name>
<protein>
    <submittedName>
        <fullName evidence="2">Uncharacterized protein</fullName>
    </submittedName>
</protein>
<keyword evidence="1" id="KW-0732">Signal</keyword>
<feature type="signal peptide" evidence="1">
    <location>
        <begin position="1"/>
        <end position="19"/>
    </location>
</feature>
<organism evidence="2 3">
    <name type="scientific">Xylocopa violacea</name>
    <name type="common">Violet carpenter bee</name>
    <name type="synonym">Apis violacea</name>
    <dbReference type="NCBI Taxonomy" id="135666"/>
    <lineage>
        <taxon>Eukaryota</taxon>
        <taxon>Metazoa</taxon>
        <taxon>Ecdysozoa</taxon>
        <taxon>Arthropoda</taxon>
        <taxon>Hexapoda</taxon>
        <taxon>Insecta</taxon>
        <taxon>Pterygota</taxon>
        <taxon>Neoptera</taxon>
        <taxon>Endopterygota</taxon>
        <taxon>Hymenoptera</taxon>
        <taxon>Apocrita</taxon>
        <taxon>Aculeata</taxon>
        <taxon>Apoidea</taxon>
        <taxon>Anthophila</taxon>
        <taxon>Apidae</taxon>
        <taxon>Xylocopa</taxon>
        <taxon>Xylocopa</taxon>
    </lineage>
</organism>
<proteinExistence type="predicted"/>
<gene>
    <name evidence="2" type="ORF">XYLVIOL_LOCUS2433</name>
</gene>
<feature type="chain" id="PRO_5045194731" evidence="1">
    <location>
        <begin position="20"/>
        <end position="162"/>
    </location>
</feature>
<accession>A0ABP1N9D7</accession>
<sequence>MIFLPLLCRSCLYSNVVVGEQECEQWPAVKSRQRQGTVECASRDPRIFLLHDIHRRDPSNASLIEADHLAARIVGDESQTPILNMSFSRIVLVIVCVFVFSLHLCSTSSDSTATKKEKQFVPFHNKTSHNEHKQVKEGSFINVPINCPKGRVMIGDRCRATF</sequence>
<evidence type="ECO:0000256" key="1">
    <source>
        <dbReference type="SAM" id="SignalP"/>
    </source>
</evidence>
<evidence type="ECO:0000313" key="2">
    <source>
        <dbReference type="EMBL" id="CAL7936891.1"/>
    </source>
</evidence>
<keyword evidence="3" id="KW-1185">Reference proteome</keyword>
<dbReference type="EMBL" id="CAXAJV020001287">
    <property type="protein sequence ID" value="CAL7936891.1"/>
    <property type="molecule type" value="Genomic_DNA"/>
</dbReference>
<comment type="caution">
    <text evidence="2">The sequence shown here is derived from an EMBL/GenBank/DDBJ whole genome shotgun (WGS) entry which is preliminary data.</text>
</comment>